<dbReference type="Proteomes" id="UP000012174">
    <property type="component" value="Unassembled WGS sequence"/>
</dbReference>
<comment type="similarity">
    <text evidence="1">Belongs to the class-II pyridine nucleotide-disulfide oxidoreductase family.</text>
</comment>
<evidence type="ECO:0000313" key="5">
    <source>
        <dbReference type="EMBL" id="EMR71228.1"/>
    </source>
</evidence>
<name>M7T303_EUTLA</name>
<dbReference type="GO" id="GO:0097237">
    <property type="term" value="P:cellular response to toxic substance"/>
    <property type="evidence" value="ECO:0007669"/>
    <property type="project" value="UniProtKB-ARBA"/>
</dbReference>
<sequence length="316" mass="34078">MSDSVDVLIIGGGPAGLACAGNLACQLHTAIVFSHEKFRDDKASRVEDKDCTKVYLPHEEVKSDILKRHSDVIQFKNVEIKSVRKMKRNGQFEAVDTAGNKYRGRKVLLASGITDLMLSLPGYEELWGRSIPYAQKGAPSAGVLAIGIVEVKSFVAVVARMVGRLAGTVNVYTNGAGDEIRNKFKSLLKNTKYNFIDTTIERLEKDPDVDGDAGVLVKLADGSVNKEAFLAHSPYFKLNGSFAEDLGVEVTSTGYINAQSSTYYGTNVKGVFAAGDCATDLRFAAQAITMGNCAAIGLAHSLQAEEDNGRLFPWDG</sequence>
<gene>
    <name evidence="5" type="ORF">UCREL1_1731</name>
</gene>
<dbReference type="OMA" id="AMHMGGF"/>
<feature type="domain" description="FAD/NAD(P)-binding" evidence="4">
    <location>
        <begin position="6"/>
        <end position="291"/>
    </location>
</feature>
<dbReference type="GO" id="GO:0016491">
    <property type="term" value="F:oxidoreductase activity"/>
    <property type="evidence" value="ECO:0007669"/>
    <property type="project" value="UniProtKB-KW"/>
</dbReference>
<accession>M7T303</accession>
<evidence type="ECO:0000313" key="6">
    <source>
        <dbReference type="Proteomes" id="UP000012174"/>
    </source>
</evidence>
<proteinExistence type="inferred from homology"/>
<keyword evidence="2" id="KW-0285">Flavoprotein</keyword>
<evidence type="ECO:0000256" key="1">
    <source>
        <dbReference type="ARBA" id="ARBA00009333"/>
    </source>
</evidence>
<keyword evidence="6" id="KW-1185">Reference proteome</keyword>
<evidence type="ECO:0000259" key="4">
    <source>
        <dbReference type="Pfam" id="PF07992"/>
    </source>
</evidence>
<dbReference type="EMBL" id="KB705676">
    <property type="protein sequence ID" value="EMR71228.1"/>
    <property type="molecule type" value="Genomic_DNA"/>
</dbReference>
<dbReference type="InterPro" id="IPR036188">
    <property type="entry name" value="FAD/NAD-bd_sf"/>
</dbReference>
<organism evidence="5 6">
    <name type="scientific">Eutypa lata (strain UCR-EL1)</name>
    <name type="common">Grapevine dieback disease fungus</name>
    <name type="synonym">Eutypa armeniacae</name>
    <dbReference type="NCBI Taxonomy" id="1287681"/>
    <lineage>
        <taxon>Eukaryota</taxon>
        <taxon>Fungi</taxon>
        <taxon>Dikarya</taxon>
        <taxon>Ascomycota</taxon>
        <taxon>Pezizomycotina</taxon>
        <taxon>Sordariomycetes</taxon>
        <taxon>Xylariomycetidae</taxon>
        <taxon>Xylariales</taxon>
        <taxon>Diatrypaceae</taxon>
        <taxon>Eutypa</taxon>
    </lineage>
</organism>
<dbReference type="PRINTS" id="PR00368">
    <property type="entry name" value="FADPNR"/>
</dbReference>
<dbReference type="OrthoDB" id="10260355at2759"/>
<dbReference type="InterPro" id="IPR050097">
    <property type="entry name" value="Ferredoxin-NADP_redctase_2"/>
</dbReference>
<dbReference type="SUPFAM" id="SSF51905">
    <property type="entry name" value="FAD/NAD(P)-binding domain"/>
    <property type="match status" value="1"/>
</dbReference>
<dbReference type="PANTHER" id="PTHR48105">
    <property type="entry name" value="THIOREDOXIN REDUCTASE 1-RELATED-RELATED"/>
    <property type="match status" value="1"/>
</dbReference>
<dbReference type="Gene3D" id="3.50.50.60">
    <property type="entry name" value="FAD/NAD(P)-binding domain"/>
    <property type="match status" value="2"/>
</dbReference>
<dbReference type="eggNOG" id="ENOG502QQDE">
    <property type="taxonomic scope" value="Eukaryota"/>
</dbReference>
<protein>
    <submittedName>
        <fullName evidence="5">Putative thioredoxin reductase protein</fullName>
    </submittedName>
</protein>
<dbReference type="HOGENOM" id="CLU_031864_5_0_1"/>
<evidence type="ECO:0000256" key="2">
    <source>
        <dbReference type="ARBA" id="ARBA00022630"/>
    </source>
</evidence>
<dbReference type="PRINTS" id="PR00469">
    <property type="entry name" value="PNDRDTASEII"/>
</dbReference>
<dbReference type="Pfam" id="PF07992">
    <property type="entry name" value="Pyr_redox_2"/>
    <property type="match status" value="1"/>
</dbReference>
<dbReference type="InterPro" id="IPR023753">
    <property type="entry name" value="FAD/NAD-binding_dom"/>
</dbReference>
<reference evidence="6" key="1">
    <citation type="journal article" date="2013" name="Genome Announc.">
        <title>Draft genome sequence of the grapevine dieback fungus Eutypa lata UCR-EL1.</title>
        <authorList>
            <person name="Blanco-Ulate B."/>
            <person name="Rolshausen P.E."/>
            <person name="Cantu D."/>
        </authorList>
    </citation>
    <scope>NUCLEOTIDE SEQUENCE [LARGE SCALE GENOMIC DNA]</scope>
    <source>
        <strain evidence="6">UCR-EL1</strain>
    </source>
</reference>
<dbReference type="AlphaFoldDB" id="M7T303"/>
<dbReference type="KEGG" id="ela:UCREL1_1731"/>
<evidence type="ECO:0000256" key="3">
    <source>
        <dbReference type="ARBA" id="ARBA00023002"/>
    </source>
</evidence>
<keyword evidence="3" id="KW-0560">Oxidoreductase</keyword>